<dbReference type="InterPro" id="IPR017871">
    <property type="entry name" value="ABC_transporter-like_CS"/>
</dbReference>
<dbReference type="PROSITE" id="PS50893">
    <property type="entry name" value="ABC_TRANSPORTER_2"/>
    <property type="match status" value="1"/>
</dbReference>
<dbReference type="SUPFAM" id="SSF52540">
    <property type="entry name" value="P-loop containing nucleoside triphosphate hydrolases"/>
    <property type="match status" value="1"/>
</dbReference>
<feature type="domain" description="ABC transporter" evidence="6">
    <location>
        <begin position="5"/>
        <end position="236"/>
    </location>
</feature>
<evidence type="ECO:0000313" key="7">
    <source>
        <dbReference type="EMBL" id="MBB5018669.1"/>
    </source>
</evidence>
<dbReference type="Gene3D" id="3.40.50.300">
    <property type="entry name" value="P-loop containing nucleotide triphosphate hydrolases"/>
    <property type="match status" value="1"/>
</dbReference>
<dbReference type="EC" id="3.6.3.-" evidence="7"/>
<proteinExistence type="inferred from homology"/>
<dbReference type="RefSeq" id="WP_184038293.1">
    <property type="nucleotide sequence ID" value="NZ_JACHHY010000010.1"/>
</dbReference>
<reference evidence="7 8" key="1">
    <citation type="submission" date="2020-08" db="EMBL/GenBank/DDBJ databases">
        <title>Genomic Encyclopedia of Type Strains, Phase IV (KMG-IV): sequencing the most valuable type-strain genomes for metagenomic binning, comparative biology and taxonomic classification.</title>
        <authorList>
            <person name="Goeker M."/>
        </authorList>
    </citation>
    <scope>NUCLEOTIDE SEQUENCE [LARGE SCALE GENOMIC DNA]</scope>
    <source>
        <strain evidence="7 8">DSM 27165</strain>
    </source>
</reference>
<dbReference type="InterPro" id="IPR003439">
    <property type="entry name" value="ABC_transporter-like_ATP-bd"/>
</dbReference>
<evidence type="ECO:0000256" key="1">
    <source>
        <dbReference type="ARBA" id="ARBA00005417"/>
    </source>
</evidence>
<dbReference type="Proteomes" id="UP000575898">
    <property type="component" value="Unassembled WGS sequence"/>
</dbReference>
<keyword evidence="8" id="KW-1185">Reference proteome</keyword>
<keyword evidence="2" id="KW-0813">Transport</keyword>
<dbReference type="GO" id="GO:0005524">
    <property type="term" value="F:ATP binding"/>
    <property type="evidence" value="ECO:0007669"/>
    <property type="project" value="UniProtKB-KW"/>
</dbReference>
<accession>A0A840MNJ9</accession>
<evidence type="ECO:0000259" key="6">
    <source>
        <dbReference type="PROSITE" id="PS50893"/>
    </source>
</evidence>
<dbReference type="Pfam" id="PF00005">
    <property type="entry name" value="ABC_tran"/>
    <property type="match status" value="1"/>
</dbReference>
<dbReference type="InterPro" id="IPR050153">
    <property type="entry name" value="Metal_Ion_Import_ABC"/>
</dbReference>
<keyword evidence="5 7" id="KW-0067">ATP-binding</keyword>
<dbReference type="EMBL" id="JACHHY010000010">
    <property type="protein sequence ID" value="MBB5018669.1"/>
    <property type="molecule type" value="Genomic_DNA"/>
</dbReference>
<keyword evidence="3" id="KW-0472">Membrane</keyword>
<dbReference type="InterPro" id="IPR027417">
    <property type="entry name" value="P-loop_NTPase"/>
</dbReference>
<dbReference type="PROSITE" id="PS00211">
    <property type="entry name" value="ABC_TRANSPORTER_1"/>
    <property type="match status" value="1"/>
</dbReference>
<dbReference type="FunFam" id="3.40.50.300:FF:000134">
    <property type="entry name" value="Iron-enterobactin ABC transporter ATP-binding protein"/>
    <property type="match status" value="1"/>
</dbReference>
<gene>
    <name evidence="7" type="ORF">HNQ59_001960</name>
</gene>
<evidence type="ECO:0000313" key="8">
    <source>
        <dbReference type="Proteomes" id="UP000575898"/>
    </source>
</evidence>
<name>A0A840MNJ9_9PROT</name>
<comment type="similarity">
    <text evidence="1">Belongs to the ABC transporter superfamily.</text>
</comment>
<dbReference type="AlphaFoldDB" id="A0A840MNJ9"/>
<dbReference type="SMART" id="SM00382">
    <property type="entry name" value="AAA"/>
    <property type="match status" value="1"/>
</dbReference>
<keyword evidence="3" id="KW-1003">Cell membrane</keyword>
<sequence>MTPAISAQDVCFQYGASTVLDKVCLDIHERDFIGIVGPNGGGKSTLLKMMLGLLQPDTGTISVLGQTPARAAQQIGYVPQYAGFARDFPITVEHVVLQGRLKPQRWFQRFNASDRRIAEQAMQETDVYTLRKRAVDALSGGQLQRVMIARALATEPKLLLLDEPTASIDMRAEKNIFDLLKQLNERLTIVVVSHDIGFISDYVNRIACLNRELICHDTAAIDAATLERIYGKHVHAIAHHHH</sequence>
<protein>
    <submittedName>
        <fullName evidence="7">Zinc transport system ATP-binding protein</fullName>
        <ecNumber evidence="7">3.6.3.-</ecNumber>
    </submittedName>
</protein>
<dbReference type="GO" id="GO:0016887">
    <property type="term" value="F:ATP hydrolysis activity"/>
    <property type="evidence" value="ECO:0007669"/>
    <property type="project" value="InterPro"/>
</dbReference>
<dbReference type="PANTHER" id="PTHR42734:SF17">
    <property type="entry name" value="METAL TRANSPORT SYSTEM ATP-BINDING PROTEIN TM_0124-RELATED"/>
    <property type="match status" value="1"/>
</dbReference>
<evidence type="ECO:0000256" key="5">
    <source>
        <dbReference type="ARBA" id="ARBA00022840"/>
    </source>
</evidence>
<evidence type="ECO:0000256" key="3">
    <source>
        <dbReference type="ARBA" id="ARBA00022475"/>
    </source>
</evidence>
<dbReference type="PANTHER" id="PTHR42734">
    <property type="entry name" value="METAL TRANSPORT SYSTEM ATP-BINDING PROTEIN TM_0124-RELATED"/>
    <property type="match status" value="1"/>
</dbReference>
<comment type="caution">
    <text evidence="7">The sequence shown here is derived from an EMBL/GenBank/DDBJ whole genome shotgun (WGS) entry which is preliminary data.</text>
</comment>
<evidence type="ECO:0000256" key="4">
    <source>
        <dbReference type="ARBA" id="ARBA00022741"/>
    </source>
</evidence>
<evidence type="ECO:0000256" key="2">
    <source>
        <dbReference type="ARBA" id="ARBA00022448"/>
    </source>
</evidence>
<keyword evidence="4" id="KW-0547">Nucleotide-binding</keyword>
<keyword evidence="7" id="KW-0378">Hydrolase</keyword>
<dbReference type="InterPro" id="IPR003593">
    <property type="entry name" value="AAA+_ATPase"/>
</dbReference>
<organism evidence="7 8">
    <name type="scientific">Chitinivorax tropicus</name>
    <dbReference type="NCBI Taxonomy" id="714531"/>
    <lineage>
        <taxon>Bacteria</taxon>
        <taxon>Pseudomonadati</taxon>
        <taxon>Pseudomonadota</taxon>
        <taxon>Betaproteobacteria</taxon>
        <taxon>Chitinivorax</taxon>
    </lineage>
</organism>
<dbReference type="CDD" id="cd03235">
    <property type="entry name" value="ABC_Metallic_Cations"/>
    <property type="match status" value="1"/>
</dbReference>